<name>A0ABD1ZKZ5_9MARC</name>
<dbReference type="PANTHER" id="PTHR36006">
    <property type="entry name" value="BNAC02G25390D PROTEIN"/>
    <property type="match status" value="1"/>
</dbReference>
<comment type="caution">
    <text evidence="1">The sequence shown here is derived from an EMBL/GenBank/DDBJ whole genome shotgun (WGS) entry which is preliminary data.</text>
</comment>
<protein>
    <submittedName>
        <fullName evidence="1">Uncharacterized protein</fullName>
    </submittedName>
</protein>
<dbReference type="EMBL" id="JBHFFA010000001">
    <property type="protein sequence ID" value="KAL2650749.1"/>
    <property type="molecule type" value="Genomic_DNA"/>
</dbReference>
<dbReference type="AlphaFoldDB" id="A0ABD1ZKZ5"/>
<proteinExistence type="predicted"/>
<evidence type="ECO:0000313" key="2">
    <source>
        <dbReference type="Proteomes" id="UP001605036"/>
    </source>
</evidence>
<dbReference type="Proteomes" id="UP001605036">
    <property type="component" value="Unassembled WGS sequence"/>
</dbReference>
<organism evidence="1 2">
    <name type="scientific">Riccia fluitans</name>
    <dbReference type="NCBI Taxonomy" id="41844"/>
    <lineage>
        <taxon>Eukaryota</taxon>
        <taxon>Viridiplantae</taxon>
        <taxon>Streptophyta</taxon>
        <taxon>Embryophyta</taxon>
        <taxon>Marchantiophyta</taxon>
        <taxon>Marchantiopsida</taxon>
        <taxon>Marchantiidae</taxon>
        <taxon>Marchantiales</taxon>
        <taxon>Ricciaceae</taxon>
        <taxon>Riccia</taxon>
    </lineage>
</organism>
<accession>A0ABD1ZKZ5</accession>
<evidence type="ECO:0000313" key="1">
    <source>
        <dbReference type="EMBL" id="KAL2650749.1"/>
    </source>
</evidence>
<gene>
    <name evidence="1" type="ORF">R1flu_018877</name>
</gene>
<keyword evidence="2" id="KW-1185">Reference proteome</keyword>
<sequence>MAFHTLTPVSSGISLRPPASFLGLRRRFPSNSSRHSLKFLPRKVPVRNALLEEVEAWRSTVQHRDPLVLLPSMALIPLVLVNRRTSGMFTDSVCVGVQYLVARVMLLQKRGWSTLITVLILANAFYSDIAPPSDAETFENIPQELNQSGVDKPRRIQRPKSKKAEGCTQKCLGTCIRGGAGSPGEGPLNVRRPLVVFKEGFRSRQYCLIECSEICNIIGDGDDGP</sequence>
<dbReference type="PANTHER" id="PTHR36006:SF2">
    <property type="entry name" value="OS06G0704200 PROTEIN"/>
    <property type="match status" value="1"/>
</dbReference>
<reference evidence="1 2" key="1">
    <citation type="submission" date="2024-09" db="EMBL/GenBank/DDBJ databases">
        <title>Chromosome-scale assembly of Riccia fluitans.</title>
        <authorList>
            <person name="Paukszto L."/>
            <person name="Sawicki J."/>
            <person name="Karawczyk K."/>
            <person name="Piernik-Szablinska J."/>
            <person name="Szczecinska M."/>
            <person name="Mazdziarz M."/>
        </authorList>
    </citation>
    <scope>NUCLEOTIDE SEQUENCE [LARGE SCALE GENOMIC DNA]</scope>
    <source>
        <strain evidence="1">Rf_01</strain>
        <tissue evidence="1">Aerial parts of the thallus</tissue>
    </source>
</reference>